<accession>A0A226WVZ0</accession>
<reference evidence="2" key="1">
    <citation type="submission" date="2017-01" db="EMBL/GenBank/DDBJ databases">
        <title>Genome Analysis of Deinococcus marmoris KOPRI26562.</title>
        <authorList>
            <person name="Kim J.H."/>
            <person name="Oh H.-M."/>
        </authorList>
    </citation>
    <scope>NUCLEOTIDE SEQUENCE [LARGE SCALE GENOMIC DNA]</scope>
    <source>
        <strain evidence="2">PAMC 26633</strain>
    </source>
</reference>
<name>A0A226WVZ0_CABSO</name>
<proteinExistence type="predicted"/>
<evidence type="ECO:0000313" key="2">
    <source>
        <dbReference type="Proteomes" id="UP000214720"/>
    </source>
</evidence>
<dbReference type="AlphaFoldDB" id="A0A226WVZ0"/>
<gene>
    <name evidence="1" type="ORF">BSU04_27320</name>
</gene>
<evidence type="ECO:0000313" key="1">
    <source>
        <dbReference type="EMBL" id="OXC75366.1"/>
    </source>
</evidence>
<comment type="caution">
    <text evidence="1">The sequence shown here is derived from an EMBL/GenBank/DDBJ whole genome shotgun (WGS) entry which is preliminary data.</text>
</comment>
<sequence>MHTGDDNDLSIADAYQHFFDIEKNYYSWLCDRPLKPLRYGDYESNVGIFCPLIIWRNVVITRSLKQC</sequence>
<dbReference type="EMBL" id="MTHB01000182">
    <property type="protein sequence ID" value="OXC75366.1"/>
    <property type="molecule type" value="Genomic_DNA"/>
</dbReference>
<protein>
    <submittedName>
        <fullName evidence="1">Uncharacterized protein</fullName>
    </submittedName>
</protein>
<dbReference type="Proteomes" id="UP000214720">
    <property type="component" value="Unassembled WGS sequence"/>
</dbReference>
<organism evidence="1 2">
    <name type="scientific">Caballeronia sordidicola</name>
    <name type="common">Burkholderia sordidicola</name>
    <dbReference type="NCBI Taxonomy" id="196367"/>
    <lineage>
        <taxon>Bacteria</taxon>
        <taxon>Pseudomonadati</taxon>
        <taxon>Pseudomonadota</taxon>
        <taxon>Betaproteobacteria</taxon>
        <taxon>Burkholderiales</taxon>
        <taxon>Burkholderiaceae</taxon>
        <taxon>Caballeronia</taxon>
    </lineage>
</organism>